<reference evidence="1" key="1">
    <citation type="submission" date="2022-07" db="EMBL/GenBank/DDBJ databases">
        <title>Phylogenomic reconstructions and comparative analyses of Kickxellomycotina fungi.</title>
        <authorList>
            <person name="Reynolds N.K."/>
            <person name="Stajich J.E."/>
            <person name="Barry K."/>
            <person name="Grigoriev I.V."/>
            <person name="Crous P."/>
            <person name="Smith M.E."/>
        </authorList>
    </citation>
    <scope>NUCLEOTIDE SEQUENCE</scope>
    <source>
        <strain evidence="1">CBS 109366</strain>
    </source>
</reference>
<proteinExistence type="predicted"/>
<evidence type="ECO:0000313" key="2">
    <source>
        <dbReference type="Proteomes" id="UP001140234"/>
    </source>
</evidence>
<evidence type="ECO:0000313" key="1">
    <source>
        <dbReference type="EMBL" id="KAJ2769594.1"/>
    </source>
</evidence>
<comment type="caution">
    <text evidence="1">The sequence shown here is derived from an EMBL/GenBank/DDBJ whole genome shotgun (WGS) entry which is preliminary data.</text>
</comment>
<keyword evidence="2" id="KW-1185">Reference proteome</keyword>
<gene>
    <name evidence="1" type="ORF">IWQ57_003037</name>
</gene>
<organism evidence="1 2">
    <name type="scientific">Coemansia nantahalensis</name>
    <dbReference type="NCBI Taxonomy" id="2789366"/>
    <lineage>
        <taxon>Eukaryota</taxon>
        <taxon>Fungi</taxon>
        <taxon>Fungi incertae sedis</taxon>
        <taxon>Zoopagomycota</taxon>
        <taxon>Kickxellomycotina</taxon>
        <taxon>Kickxellomycetes</taxon>
        <taxon>Kickxellales</taxon>
        <taxon>Kickxellaceae</taxon>
        <taxon>Coemansia</taxon>
    </lineage>
</organism>
<sequence>MDVDDETPAAQAAPAGRGEQAGRPSGSIKKRKPLRPSASRADIYVTRERRRFNGHVQRARRLLLERNYPAITIHGLGAAIPNAIKLASTVRASLGGQTTMDVSTDTVTLFDDVVPEDADADISTQMRHNSAVHITMALPPAVRTQVFARQRKR</sequence>
<dbReference type="EMBL" id="JANBUJ010000903">
    <property type="protein sequence ID" value="KAJ2769594.1"/>
    <property type="molecule type" value="Genomic_DNA"/>
</dbReference>
<accession>A0ACC1JYI0</accession>
<name>A0ACC1JYI0_9FUNG</name>
<dbReference type="Proteomes" id="UP001140234">
    <property type="component" value="Unassembled WGS sequence"/>
</dbReference>
<protein>
    <submittedName>
        <fullName evidence="1">Uncharacterized protein</fullName>
    </submittedName>
</protein>